<dbReference type="OrthoDB" id="9772811at2"/>
<dbReference type="AlphaFoldDB" id="A0A368KXG5"/>
<dbReference type="Proteomes" id="UP000253562">
    <property type="component" value="Unassembled WGS sequence"/>
</dbReference>
<sequence>MSFLLRLRSPALLLVATVWLAGGILVAEEVAEPKSSVPELFATGLVDHSAIVCDGQGNVLATNYRHAGTVGRISSEAGAAILFEVPAAMGASEQIPLVGLAVDDDGRVLAIDSRQGKVLRWNPQTGMVAVVVDRIQGRRFDSLFAVDVGPGGNIYFSEPDSSSGDTASGAVYRFEVATNRPTLLVEGLDQPTGICLSSNGKLLYVAEAGRARISVFALKESGVEKLRTYFLDALLDQEKTSEVGRLGHLTIDRRGWLYVTLWDQGKIAVIDTNSGKLLEVISSGSERVFGVTLWQDALLMSIPGKEAIFRLDLRPFIGRHAP</sequence>
<dbReference type="InterPro" id="IPR013658">
    <property type="entry name" value="SGL"/>
</dbReference>
<dbReference type="InterPro" id="IPR051262">
    <property type="entry name" value="SMP-30/CGR1_Lactonase"/>
</dbReference>
<feature type="domain" description="SMP-30/Gluconolactonase/LRE-like region" evidence="2">
    <location>
        <begin position="78"/>
        <end position="288"/>
    </location>
</feature>
<dbReference type="SUPFAM" id="SSF63829">
    <property type="entry name" value="Calcium-dependent phosphotriesterase"/>
    <property type="match status" value="1"/>
</dbReference>
<dbReference type="RefSeq" id="WP_114366851.1">
    <property type="nucleotide sequence ID" value="NZ_QPEX01000006.1"/>
</dbReference>
<dbReference type="InterPro" id="IPR011042">
    <property type="entry name" value="6-blade_b-propeller_TolB-like"/>
</dbReference>
<dbReference type="PANTHER" id="PTHR47572:SF4">
    <property type="entry name" value="LACTONASE DRP35"/>
    <property type="match status" value="1"/>
</dbReference>
<gene>
    <name evidence="3" type="ORF">DTL42_01130</name>
</gene>
<dbReference type="EMBL" id="QPEX01000006">
    <property type="protein sequence ID" value="RCS56020.1"/>
    <property type="molecule type" value="Genomic_DNA"/>
</dbReference>
<accession>A0A368KXG5</accession>
<protein>
    <recommendedName>
        <fullName evidence="2">SMP-30/Gluconolactonase/LRE-like region domain-containing protein</fullName>
    </recommendedName>
</protein>
<keyword evidence="1" id="KW-0378">Hydrolase</keyword>
<evidence type="ECO:0000313" key="3">
    <source>
        <dbReference type="EMBL" id="RCS56020.1"/>
    </source>
</evidence>
<evidence type="ECO:0000259" key="2">
    <source>
        <dbReference type="Pfam" id="PF08450"/>
    </source>
</evidence>
<reference evidence="3 4" key="1">
    <citation type="submission" date="2018-07" db="EMBL/GenBank/DDBJ databases">
        <title>Comparative genomes isolates from brazilian mangrove.</title>
        <authorList>
            <person name="De Araujo J.E."/>
            <person name="Taketani R.G."/>
            <person name="Silva M.C.P."/>
            <person name="Lourenco M.V."/>
            <person name="Oliveira V.M."/>
            <person name="Andreote F.D."/>
        </authorList>
    </citation>
    <scope>NUCLEOTIDE SEQUENCE [LARGE SCALE GENOMIC DNA]</scope>
    <source>
        <strain evidence="3 4">HEX PRIS-MGV</strain>
    </source>
</reference>
<organism evidence="3 4">
    <name type="scientific">Bremerella cremea</name>
    <dbReference type="NCBI Taxonomy" id="1031537"/>
    <lineage>
        <taxon>Bacteria</taxon>
        <taxon>Pseudomonadati</taxon>
        <taxon>Planctomycetota</taxon>
        <taxon>Planctomycetia</taxon>
        <taxon>Pirellulales</taxon>
        <taxon>Pirellulaceae</taxon>
        <taxon>Bremerella</taxon>
    </lineage>
</organism>
<comment type="caution">
    <text evidence="3">The sequence shown here is derived from an EMBL/GenBank/DDBJ whole genome shotgun (WGS) entry which is preliminary data.</text>
</comment>
<dbReference type="Pfam" id="PF08450">
    <property type="entry name" value="SGL"/>
    <property type="match status" value="1"/>
</dbReference>
<evidence type="ECO:0000313" key="4">
    <source>
        <dbReference type="Proteomes" id="UP000253562"/>
    </source>
</evidence>
<dbReference type="PANTHER" id="PTHR47572">
    <property type="entry name" value="LIPOPROTEIN-RELATED"/>
    <property type="match status" value="1"/>
</dbReference>
<evidence type="ECO:0000256" key="1">
    <source>
        <dbReference type="ARBA" id="ARBA00022801"/>
    </source>
</evidence>
<name>A0A368KXG5_9BACT</name>
<proteinExistence type="predicted"/>
<dbReference type="Gene3D" id="2.120.10.30">
    <property type="entry name" value="TolB, C-terminal domain"/>
    <property type="match status" value="1"/>
</dbReference>
<dbReference type="GO" id="GO:0016787">
    <property type="term" value="F:hydrolase activity"/>
    <property type="evidence" value="ECO:0007669"/>
    <property type="project" value="UniProtKB-KW"/>
</dbReference>